<name>A0A6J2YQM6_SITOR</name>
<keyword evidence="2" id="KW-1185">Reference proteome</keyword>
<gene>
    <name evidence="3" type="primary">LOC115890311</name>
</gene>
<dbReference type="RefSeq" id="XP_030766348.1">
    <property type="nucleotide sequence ID" value="XM_030910488.1"/>
</dbReference>
<dbReference type="Proteomes" id="UP000504635">
    <property type="component" value="Unplaced"/>
</dbReference>
<organism evidence="2 3">
    <name type="scientific">Sitophilus oryzae</name>
    <name type="common">Rice weevil</name>
    <name type="synonym">Curculio oryzae</name>
    <dbReference type="NCBI Taxonomy" id="7048"/>
    <lineage>
        <taxon>Eukaryota</taxon>
        <taxon>Metazoa</taxon>
        <taxon>Ecdysozoa</taxon>
        <taxon>Arthropoda</taxon>
        <taxon>Hexapoda</taxon>
        <taxon>Insecta</taxon>
        <taxon>Pterygota</taxon>
        <taxon>Neoptera</taxon>
        <taxon>Endopterygota</taxon>
        <taxon>Coleoptera</taxon>
        <taxon>Polyphaga</taxon>
        <taxon>Cucujiformia</taxon>
        <taxon>Curculionidae</taxon>
        <taxon>Dryophthorinae</taxon>
        <taxon>Sitophilus</taxon>
    </lineage>
</organism>
<reference evidence="3" key="1">
    <citation type="submission" date="2025-08" db="UniProtKB">
        <authorList>
            <consortium name="RefSeq"/>
        </authorList>
    </citation>
    <scope>IDENTIFICATION</scope>
    <source>
        <tissue evidence="3">Gonads</tissue>
    </source>
</reference>
<proteinExistence type="predicted"/>
<evidence type="ECO:0000313" key="3">
    <source>
        <dbReference type="RefSeq" id="XP_030766348.1"/>
    </source>
</evidence>
<accession>A0A6J2YQM6</accession>
<protein>
    <submittedName>
        <fullName evidence="3">Cuticle protein LPCP-23-like</fullName>
    </submittedName>
</protein>
<keyword evidence="1" id="KW-0732">Signal</keyword>
<dbReference type="GeneID" id="115890311"/>
<feature type="chain" id="PRO_5026993930" evidence="1">
    <location>
        <begin position="19"/>
        <end position="172"/>
    </location>
</feature>
<dbReference type="OrthoDB" id="6736754at2759"/>
<feature type="signal peptide" evidence="1">
    <location>
        <begin position="1"/>
        <end position="18"/>
    </location>
</feature>
<dbReference type="AlphaFoldDB" id="A0A6J2YQM6"/>
<evidence type="ECO:0000256" key="1">
    <source>
        <dbReference type="SAM" id="SignalP"/>
    </source>
</evidence>
<sequence length="172" mass="17755">MNTYAFITFFAFVAAANAGYYPSAKILQGPSSKTTIVGPDGSAISAVAPGGSIIHEEHPGYIAHSAPLAHHAPLAYAAHAPVVAPLAYVAHAPVVAQHAPVVAQAYAAPIALGHETHISKYGTHITHGAPAVYSSVVEPVAYASHGLYSSQHHHGLYAGHQGLYAGHQGLYL</sequence>
<dbReference type="KEGG" id="soy:115890311"/>
<dbReference type="InParanoid" id="A0A6J2YQM6"/>
<evidence type="ECO:0000313" key="2">
    <source>
        <dbReference type="Proteomes" id="UP000504635"/>
    </source>
</evidence>